<reference evidence="1" key="1">
    <citation type="submission" date="2021-01" db="EMBL/GenBank/DDBJ databases">
        <authorList>
            <person name="Sun Q."/>
        </authorList>
    </citation>
    <scope>NUCLEOTIDE SEQUENCE</scope>
    <source>
        <strain evidence="1">YIM B02566</strain>
    </source>
</reference>
<protein>
    <submittedName>
        <fullName evidence="1">OmpA family protein</fullName>
    </submittedName>
</protein>
<gene>
    <name evidence="1" type="ORF">JHL16_33665</name>
</gene>
<keyword evidence="2" id="KW-1185">Reference proteome</keyword>
<evidence type="ECO:0000313" key="1">
    <source>
        <dbReference type="EMBL" id="MBK1871364.1"/>
    </source>
</evidence>
<proteinExistence type="predicted"/>
<name>A0ACC5RF69_9HYPH</name>
<organism evidence="1 2">
    <name type="scientific">Taklimakanibacter albus</name>
    <dbReference type="NCBI Taxonomy" id="2800327"/>
    <lineage>
        <taxon>Bacteria</taxon>
        <taxon>Pseudomonadati</taxon>
        <taxon>Pseudomonadota</taxon>
        <taxon>Alphaproteobacteria</taxon>
        <taxon>Hyphomicrobiales</taxon>
        <taxon>Aestuariivirgaceae</taxon>
        <taxon>Taklimakanibacter</taxon>
    </lineage>
</organism>
<sequence>MPDNVKKLPNGLAPWLLLALIALVAAYVIVQKTNPPGASEAETTPLQGGISVEAGSEEDFMVNVGRRIFFAEGSAALDETALMTLDKQVEWLNKYPQWKVKLQGSADDPGDAQAQIALSQKRAEAVRDYLASQGIAPERLLAKGYGRDKIGTDCPEIECQSQNRRVITNLQETPEF</sequence>
<evidence type="ECO:0000313" key="2">
    <source>
        <dbReference type="Proteomes" id="UP000616151"/>
    </source>
</evidence>
<accession>A0ACC5RF69</accession>
<comment type="caution">
    <text evidence="1">The sequence shown here is derived from an EMBL/GenBank/DDBJ whole genome shotgun (WGS) entry which is preliminary data.</text>
</comment>
<dbReference type="EMBL" id="JAENHL010000008">
    <property type="protein sequence ID" value="MBK1871364.1"/>
    <property type="molecule type" value="Genomic_DNA"/>
</dbReference>
<dbReference type="Proteomes" id="UP000616151">
    <property type="component" value="Unassembled WGS sequence"/>
</dbReference>